<dbReference type="InterPro" id="IPR004952">
    <property type="entry name" value="NifX-assoc_nitrogen_fix"/>
</dbReference>
<keyword evidence="2" id="KW-1185">Reference proteome</keyword>
<dbReference type="Gene3D" id="1.10.3100.20">
    <property type="entry name" value="Protein of unknown function DUF269"/>
    <property type="match status" value="1"/>
</dbReference>
<accession>A0A2P9ASX9</accession>
<dbReference type="Pfam" id="PF03270">
    <property type="entry name" value="DUF269"/>
    <property type="match status" value="1"/>
</dbReference>
<dbReference type="EMBL" id="FUIG01000049">
    <property type="protein sequence ID" value="SJM34280.1"/>
    <property type="molecule type" value="Genomic_DNA"/>
</dbReference>
<protein>
    <submittedName>
        <fullName evidence="1">Uncharacterized protein</fullName>
    </submittedName>
</protein>
<dbReference type="AlphaFoldDB" id="A0A2P9ASX9"/>
<organism evidence="1 2">
    <name type="scientific">Mesorhizobium delmotii</name>
    <dbReference type="NCBI Taxonomy" id="1631247"/>
    <lineage>
        <taxon>Bacteria</taxon>
        <taxon>Pseudomonadati</taxon>
        <taxon>Pseudomonadota</taxon>
        <taxon>Alphaproteobacteria</taxon>
        <taxon>Hyphomicrobiales</taxon>
        <taxon>Phyllobacteriaceae</taxon>
        <taxon>Mesorhizobium</taxon>
    </lineage>
</organism>
<reference evidence="2" key="1">
    <citation type="submission" date="2016-12" db="EMBL/GenBank/DDBJ databases">
        <authorList>
            <person name="Brunel B."/>
        </authorList>
    </citation>
    <scope>NUCLEOTIDE SEQUENCE [LARGE SCALE GENOMIC DNA]</scope>
</reference>
<proteinExistence type="predicted"/>
<sequence>MIIDPNPDVLSRLDTFYTAVGAYHRGALRRDEIANKVKPIGASGACLSRSGSWSFCRDVHRFGFETFRKLAHAGTKLVDDATAAIASPDVARA</sequence>
<dbReference type="Proteomes" id="UP000245698">
    <property type="component" value="Unassembled WGS sequence"/>
</dbReference>
<evidence type="ECO:0000313" key="1">
    <source>
        <dbReference type="EMBL" id="SJM34280.1"/>
    </source>
</evidence>
<name>A0A2P9ASX9_9HYPH</name>
<evidence type="ECO:0000313" key="2">
    <source>
        <dbReference type="Proteomes" id="UP000245698"/>
    </source>
</evidence>
<gene>
    <name evidence="1" type="ORF">BQ8482_400009</name>
</gene>